<gene>
    <name evidence="9" type="primary">aspS</name>
    <name evidence="11" type="ORF">A3C87_03720</name>
</gene>
<dbReference type="NCBIfam" id="TIGR00458">
    <property type="entry name" value="aspS_nondisc"/>
    <property type="match status" value="1"/>
</dbReference>
<keyword evidence="8 9" id="KW-0030">Aminoacyl-tRNA synthetase</keyword>
<evidence type="ECO:0000256" key="5">
    <source>
        <dbReference type="ARBA" id="ARBA00022741"/>
    </source>
</evidence>
<dbReference type="GO" id="GO:0004815">
    <property type="term" value="F:aspartate-tRNA ligase activity"/>
    <property type="evidence" value="ECO:0007669"/>
    <property type="project" value="UniProtKB-UniRule"/>
</dbReference>
<dbReference type="InterPro" id="IPR004364">
    <property type="entry name" value="Aa-tRNA-synt_II"/>
</dbReference>
<evidence type="ECO:0000256" key="2">
    <source>
        <dbReference type="ARBA" id="ARBA00005312"/>
    </source>
</evidence>
<evidence type="ECO:0000313" key="11">
    <source>
        <dbReference type="EMBL" id="OGG61286.1"/>
    </source>
</evidence>
<dbReference type="InterPro" id="IPR012340">
    <property type="entry name" value="NA-bd_OB-fold"/>
</dbReference>
<feature type="domain" description="Aminoacyl-transfer RNA synthetases class-II family profile" evidence="10">
    <location>
        <begin position="136"/>
        <end position="430"/>
    </location>
</feature>
<protein>
    <recommendedName>
        <fullName evidence="9">Aspartate--tRNA ligase</fullName>
        <ecNumber evidence="9">6.1.1.12</ecNumber>
    </recommendedName>
    <alternativeName>
        <fullName evidence="9">Aspartyl-tRNA synthetase</fullName>
        <shortName evidence="9">AspRS</shortName>
    </alternativeName>
</protein>
<dbReference type="Proteomes" id="UP000176511">
    <property type="component" value="Unassembled WGS sequence"/>
</dbReference>
<evidence type="ECO:0000256" key="9">
    <source>
        <dbReference type="HAMAP-Rule" id="MF_02075"/>
    </source>
</evidence>
<keyword evidence="5 9" id="KW-0547">Nucleotide-binding</keyword>
<evidence type="ECO:0000313" key="12">
    <source>
        <dbReference type="Proteomes" id="UP000176511"/>
    </source>
</evidence>
<feature type="binding site" evidence="9">
    <location>
        <begin position="221"/>
        <end position="223"/>
    </location>
    <ligand>
        <name>ATP</name>
        <dbReference type="ChEBI" id="CHEBI:30616"/>
    </ligand>
</feature>
<dbReference type="InterPro" id="IPR004523">
    <property type="entry name" value="Asp-tRNA_synthase_2"/>
</dbReference>
<dbReference type="InterPro" id="IPR045864">
    <property type="entry name" value="aa-tRNA-synth_II/BPL/LPL"/>
</dbReference>
<comment type="function">
    <text evidence="9">Catalyzes the attachment of L-aspartate to tRNA(Asp) in a two-step reaction: L-aspartate is first activated by ATP to form Asp-AMP and then transferred to the acceptor end of tRNA(Asp).</text>
</comment>
<comment type="subunit">
    <text evidence="9">Homodimer.</text>
</comment>
<comment type="similarity">
    <text evidence="2 9">Belongs to the class-II aminoacyl-tRNA synthetase family. Type 2 subfamily.</text>
</comment>
<dbReference type="Gene3D" id="3.30.930.10">
    <property type="entry name" value="Bira Bifunctional Protein, Domain 2"/>
    <property type="match status" value="1"/>
</dbReference>
<feature type="binding site" evidence="9">
    <location>
        <position position="361"/>
    </location>
    <ligand>
        <name>ATP</name>
        <dbReference type="ChEBI" id="CHEBI:30616"/>
    </ligand>
</feature>
<dbReference type="EMBL" id="MFLE01000021">
    <property type="protein sequence ID" value="OGG61286.1"/>
    <property type="molecule type" value="Genomic_DNA"/>
</dbReference>
<evidence type="ECO:0000256" key="7">
    <source>
        <dbReference type="ARBA" id="ARBA00022917"/>
    </source>
</evidence>
<dbReference type="GO" id="GO:0003723">
    <property type="term" value="F:RNA binding"/>
    <property type="evidence" value="ECO:0007669"/>
    <property type="project" value="TreeGrafter"/>
</dbReference>
<dbReference type="InterPro" id="IPR004365">
    <property type="entry name" value="NA-bd_OB_tRNA"/>
</dbReference>
<evidence type="ECO:0000256" key="8">
    <source>
        <dbReference type="ARBA" id="ARBA00023146"/>
    </source>
</evidence>
<evidence type="ECO:0000256" key="3">
    <source>
        <dbReference type="ARBA" id="ARBA00022490"/>
    </source>
</evidence>
<dbReference type="GO" id="GO:0005829">
    <property type="term" value="C:cytosol"/>
    <property type="evidence" value="ECO:0007669"/>
    <property type="project" value="TreeGrafter"/>
</dbReference>
<organism evidence="11 12">
    <name type="scientific">Candidatus Kaiserbacteria bacterium RIFCSPHIGHO2_02_FULL_49_34</name>
    <dbReference type="NCBI Taxonomy" id="1798491"/>
    <lineage>
        <taxon>Bacteria</taxon>
        <taxon>Candidatus Kaiseribacteriota</taxon>
    </lineage>
</organism>
<dbReference type="HAMAP" id="MF_02075">
    <property type="entry name" value="Asp_tRNA_synth_type2"/>
    <property type="match status" value="1"/>
</dbReference>
<evidence type="ECO:0000256" key="6">
    <source>
        <dbReference type="ARBA" id="ARBA00022840"/>
    </source>
</evidence>
<keyword evidence="4 9" id="KW-0436">Ligase</keyword>
<dbReference type="PANTHER" id="PTHR43450:SF1">
    <property type="entry name" value="ASPARTATE--TRNA LIGASE, CYTOPLASMIC"/>
    <property type="match status" value="1"/>
</dbReference>
<comment type="caution">
    <text evidence="11">The sequence shown here is derived from an EMBL/GenBank/DDBJ whole genome shotgun (WGS) entry which is preliminary data.</text>
</comment>
<dbReference type="AlphaFoldDB" id="A0A1F6DIT0"/>
<dbReference type="STRING" id="1798491.A3C87_03720"/>
<dbReference type="Pfam" id="PF01336">
    <property type="entry name" value="tRNA_anti-codon"/>
    <property type="match status" value="1"/>
</dbReference>
<dbReference type="PROSITE" id="PS50862">
    <property type="entry name" value="AA_TRNA_LIGASE_II"/>
    <property type="match status" value="1"/>
</dbReference>
<dbReference type="NCBIfam" id="NF003483">
    <property type="entry name" value="PRK05159.1"/>
    <property type="match status" value="1"/>
</dbReference>
<keyword evidence="3 9" id="KW-0963">Cytoplasm</keyword>
<comment type="subcellular location">
    <subcellularLocation>
        <location evidence="1 9">Cytoplasm</location>
    </subcellularLocation>
</comment>
<evidence type="ECO:0000259" key="10">
    <source>
        <dbReference type="PROSITE" id="PS50862"/>
    </source>
</evidence>
<dbReference type="GO" id="GO:0017101">
    <property type="term" value="C:aminoacyl-tRNA synthetase multienzyme complex"/>
    <property type="evidence" value="ECO:0007669"/>
    <property type="project" value="TreeGrafter"/>
</dbReference>
<feature type="region of interest" description="Aspartate" evidence="9">
    <location>
        <begin position="192"/>
        <end position="195"/>
    </location>
</feature>
<dbReference type="SUPFAM" id="SSF50249">
    <property type="entry name" value="Nucleic acid-binding proteins"/>
    <property type="match status" value="1"/>
</dbReference>
<proteinExistence type="inferred from homology"/>
<dbReference type="Gene3D" id="2.40.50.140">
    <property type="entry name" value="Nucleic acid-binding proteins"/>
    <property type="match status" value="1"/>
</dbReference>
<dbReference type="PRINTS" id="PR01042">
    <property type="entry name" value="TRNASYNTHASP"/>
</dbReference>
<dbReference type="EC" id="6.1.1.12" evidence="9"/>
<evidence type="ECO:0000256" key="4">
    <source>
        <dbReference type="ARBA" id="ARBA00022598"/>
    </source>
</evidence>
<feature type="binding site" evidence="9">
    <location>
        <begin position="213"/>
        <end position="215"/>
    </location>
    <ligand>
        <name>ATP</name>
        <dbReference type="ChEBI" id="CHEBI:30616"/>
    </ligand>
</feature>
<comment type="catalytic activity">
    <reaction evidence="9">
        <text>tRNA(Asp) + L-aspartate + ATP = L-aspartyl-tRNA(Asp) + AMP + diphosphate</text>
        <dbReference type="Rhea" id="RHEA:19649"/>
        <dbReference type="Rhea" id="RHEA-COMP:9660"/>
        <dbReference type="Rhea" id="RHEA-COMP:9678"/>
        <dbReference type="ChEBI" id="CHEBI:29991"/>
        <dbReference type="ChEBI" id="CHEBI:30616"/>
        <dbReference type="ChEBI" id="CHEBI:33019"/>
        <dbReference type="ChEBI" id="CHEBI:78442"/>
        <dbReference type="ChEBI" id="CHEBI:78516"/>
        <dbReference type="ChEBI" id="CHEBI:456215"/>
        <dbReference type="EC" id="6.1.1.12"/>
    </reaction>
</comment>
<dbReference type="InterPro" id="IPR006195">
    <property type="entry name" value="aa-tRNA-synth_II"/>
</dbReference>
<keyword evidence="7 9" id="KW-0648">Protein biosynthesis</keyword>
<dbReference type="PANTHER" id="PTHR43450">
    <property type="entry name" value="ASPARTYL-TRNA SYNTHETASE"/>
    <property type="match status" value="1"/>
</dbReference>
<feature type="binding site" evidence="9">
    <location>
        <begin position="409"/>
        <end position="412"/>
    </location>
    <ligand>
        <name>ATP</name>
        <dbReference type="ChEBI" id="CHEBI:30616"/>
    </ligand>
</feature>
<accession>A0A1F6DIT0</accession>
<feature type="binding site" evidence="9">
    <location>
        <position position="364"/>
    </location>
    <ligand>
        <name>L-aspartate</name>
        <dbReference type="ChEBI" id="CHEBI:29991"/>
    </ligand>
</feature>
<comment type="caution">
    <text evidence="9">Lacks conserved residue(s) required for the propagation of feature annotation.</text>
</comment>
<feature type="binding site" evidence="9">
    <location>
        <position position="213"/>
    </location>
    <ligand>
        <name>L-aspartate</name>
        <dbReference type="ChEBI" id="CHEBI:29991"/>
    </ligand>
</feature>
<name>A0A1F6DIT0_9BACT</name>
<feature type="binding site" evidence="9">
    <location>
        <position position="368"/>
    </location>
    <ligand>
        <name>L-aspartate</name>
        <dbReference type="ChEBI" id="CHEBI:29991"/>
    </ligand>
</feature>
<keyword evidence="6 9" id="KW-0067">ATP-binding</keyword>
<evidence type="ECO:0000256" key="1">
    <source>
        <dbReference type="ARBA" id="ARBA00004496"/>
    </source>
</evidence>
<dbReference type="InterPro" id="IPR002312">
    <property type="entry name" value="Asp/Asn-tRNA-synth_IIb"/>
</dbReference>
<dbReference type="GO" id="GO:0005524">
    <property type="term" value="F:ATP binding"/>
    <property type="evidence" value="ECO:0007669"/>
    <property type="project" value="UniProtKB-UniRule"/>
</dbReference>
<sequence>MERTLIADLSARLEAEVMIQGSVAVARQQGKMAFFDFRDRSGAVQGVVFGKPEVLEVAKELKQEYVVEVRGIVHKRPEKMVNADVQNGDIELEITGLTVINAAESMPFDLEGEFNLDTLLDNRPLTLRRTRERAIFKVQATITKAWREYLDSEGFTEFQAPKLVGGDAEGGSEVFKVDYFDGKDAFLSTSPQLYKQMMVGVFERAYTIGQMFRAERSATTRHLSEISMMDFEMGHITSYLDVIATVSGLVKHIVKRVEESCAKELTLLGVAKVLVPETIPVLTLREIQEIILKETGVDKSKEQDMEPEDERFICEYAAKNLGSDFVFVTQFPTAKRAFYTKANEENPEYSDSFDLLFRGLEMCSGAERISNHGDLVAKIASRGMDPEKFAFYLQAFKYGIPRHGGIGMGLERLTMKMCGLGNVKEASLFPRDMNRIDTLLQ</sequence>
<dbReference type="Pfam" id="PF00152">
    <property type="entry name" value="tRNA-synt_2"/>
    <property type="match status" value="1"/>
</dbReference>
<dbReference type="SUPFAM" id="SSF55681">
    <property type="entry name" value="Class II aaRS and biotin synthetases"/>
    <property type="match status" value="1"/>
</dbReference>
<reference evidence="11 12" key="1">
    <citation type="journal article" date="2016" name="Nat. Commun.">
        <title>Thousands of microbial genomes shed light on interconnected biogeochemical processes in an aquifer system.</title>
        <authorList>
            <person name="Anantharaman K."/>
            <person name="Brown C.T."/>
            <person name="Hug L.A."/>
            <person name="Sharon I."/>
            <person name="Castelle C.J."/>
            <person name="Probst A.J."/>
            <person name="Thomas B.C."/>
            <person name="Singh A."/>
            <person name="Wilkins M.J."/>
            <person name="Karaoz U."/>
            <person name="Brodie E.L."/>
            <person name="Williams K.H."/>
            <person name="Hubbard S.S."/>
            <person name="Banfield J.F."/>
        </authorList>
    </citation>
    <scope>NUCLEOTIDE SEQUENCE [LARGE SCALE GENOMIC DNA]</scope>
</reference>
<feature type="binding site" evidence="9">
    <location>
        <position position="169"/>
    </location>
    <ligand>
        <name>L-aspartate</name>
        <dbReference type="ChEBI" id="CHEBI:29991"/>
    </ligand>
</feature>
<dbReference type="GO" id="GO:0006422">
    <property type="term" value="P:aspartyl-tRNA aminoacylation"/>
    <property type="evidence" value="ECO:0007669"/>
    <property type="project" value="UniProtKB-UniRule"/>
</dbReference>